<name>A0ABU4B136_9NOCA</name>
<dbReference type="PANTHER" id="PTHR43574">
    <property type="entry name" value="EPIMERASE-RELATED"/>
    <property type="match status" value="1"/>
</dbReference>
<reference evidence="3 4" key="1">
    <citation type="submission" date="2023-10" db="EMBL/GenBank/DDBJ databases">
        <title>Development of a sustainable strategy for remediation of hydrocarbon-contaminated territories based on the waste exchange concept.</title>
        <authorList>
            <person name="Krivoruchko A."/>
        </authorList>
    </citation>
    <scope>NUCLEOTIDE SEQUENCE [LARGE SCALE GENOMIC DNA]</scope>
    <source>
        <strain evidence="3 4">IEGM 1322</strain>
    </source>
</reference>
<dbReference type="Proteomes" id="UP001185899">
    <property type="component" value="Unassembled WGS sequence"/>
</dbReference>
<dbReference type="RefSeq" id="WP_317548925.1">
    <property type="nucleotide sequence ID" value="NZ_JAWLKE010000006.1"/>
</dbReference>
<keyword evidence="1" id="KW-0520">NAD</keyword>
<evidence type="ECO:0000313" key="3">
    <source>
        <dbReference type="EMBL" id="MDV6232213.1"/>
    </source>
</evidence>
<protein>
    <submittedName>
        <fullName evidence="3">NAD(P)-dependent oxidoreductase</fullName>
    </submittedName>
</protein>
<dbReference type="Pfam" id="PF01370">
    <property type="entry name" value="Epimerase"/>
    <property type="match status" value="1"/>
</dbReference>
<sequence>MTATHTWIVGSGGLLGAAVTREAGRRGHRVHTSTIPWSDTASAEQALLQRCSEFFDSFADGTWNVIWAAGAGVNGTSAAQFAEENGLIRTVLAHIEAVAADRAGTGTVFLASSAGGVYAGATGAPHHEGTNPVPLGDYGFAKLQSEAIATEFGERTGINVAIGRFANLYGPGQNLAKPQGLISHLCRGYLMASPVSIYVPMDTLRDYLYVSDAAEMVADTLAMSATRRISPTIKIFASGEAVTIGSILGACRTVFRRRPNVVLAASPLAVFQGRDLRLRSTVWPQIDRRTHRTLPAGIASTLFATRQALAVGR</sequence>
<feature type="domain" description="NAD-dependent epimerase/dehydratase" evidence="2">
    <location>
        <begin position="8"/>
        <end position="221"/>
    </location>
</feature>
<proteinExistence type="predicted"/>
<dbReference type="Gene3D" id="3.40.50.720">
    <property type="entry name" value="NAD(P)-binding Rossmann-like Domain"/>
    <property type="match status" value="1"/>
</dbReference>
<gene>
    <name evidence="3" type="ORF">R3P95_16795</name>
</gene>
<evidence type="ECO:0000313" key="4">
    <source>
        <dbReference type="Proteomes" id="UP001185899"/>
    </source>
</evidence>
<organism evidence="3 4">
    <name type="scientific">Rhodococcus cercidiphylli</name>
    <dbReference type="NCBI Taxonomy" id="489916"/>
    <lineage>
        <taxon>Bacteria</taxon>
        <taxon>Bacillati</taxon>
        <taxon>Actinomycetota</taxon>
        <taxon>Actinomycetes</taxon>
        <taxon>Mycobacteriales</taxon>
        <taxon>Nocardiaceae</taxon>
        <taxon>Rhodococcus</taxon>
    </lineage>
</organism>
<dbReference type="SUPFAM" id="SSF51735">
    <property type="entry name" value="NAD(P)-binding Rossmann-fold domains"/>
    <property type="match status" value="1"/>
</dbReference>
<dbReference type="InterPro" id="IPR001509">
    <property type="entry name" value="Epimerase_deHydtase"/>
</dbReference>
<evidence type="ECO:0000256" key="1">
    <source>
        <dbReference type="ARBA" id="ARBA00023027"/>
    </source>
</evidence>
<dbReference type="CDD" id="cd08946">
    <property type="entry name" value="SDR_e"/>
    <property type="match status" value="1"/>
</dbReference>
<keyword evidence="4" id="KW-1185">Reference proteome</keyword>
<dbReference type="EMBL" id="JAWLKE010000006">
    <property type="protein sequence ID" value="MDV6232213.1"/>
    <property type="molecule type" value="Genomic_DNA"/>
</dbReference>
<comment type="caution">
    <text evidence="3">The sequence shown here is derived from an EMBL/GenBank/DDBJ whole genome shotgun (WGS) entry which is preliminary data.</text>
</comment>
<dbReference type="InterPro" id="IPR036291">
    <property type="entry name" value="NAD(P)-bd_dom_sf"/>
</dbReference>
<evidence type="ECO:0000259" key="2">
    <source>
        <dbReference type="Pfam" id="PF01370"/>
    </source>
</evidence>
<accession>A0ABU4B136</accession>